<organism evidence="1 2">
    <name type="scientific">Algoriphagus formosus</name>
    <dbReference type="NCBI Taxonomy" id="2007308"/>
    <lineage>
        <taxon>Bacteria</taxon>
        <taxon>Pseudomonadati</taxon>
        <taxon>Bacteroidota</taxon>
        <taxon>Cytophagia</taxon>
        <taxon>Cytophagales</taxon>
        <taxon>Cyclobacteriaceae</taxon>
        <taxon>Algoriphagus</taxon>
    </lineage>
</organism>
<accession>A0A4R5UTZ0</accession>
<dbReference type="PANTHER" id="PTHR46820:SF1">
    <property type="entry name" value="HISTONE-LYSINE N-METHYLTRANSFERASE SETD7"/>
    <property type="match status" value="1"/>
</dbReference>
<protein>
    <submittedName>
        <fullName evidence="1">Toxin-antitoxin system YwqK family antitoxin</fullName>
    </submittedName>
</protein>
<dbReference type="RefSeq" id="WP_133391425.1">
    <property type="nucleotide sequence ID" value="NZ_SMUW01000036.1"/>
</dbReference>
<dbReference type="Gene3D" id="3.90.930.1">
    <property type="match status" value="2"/>
</dbReference>
<dbReference type="GO" id="GO:0070828">
    <property type="term" value="P:heterochromatin organization"/>
    <property type="evidence" value="ECO:0007669"/>
    <property type="project" value="TreeGrafter"/>
</dbReference>
<dbReference type="EMBL" id="SMUW01000036">
    <property type="protein sequence ID" value="TDK42622.1"/>
    <property type="molecule type" value="Genomic_DNA"/>
</dbReference>
<dbReference type="Proteomes" id="UP000295438">
    <property type="component" value="Unassembled WGS sequence"/>
</dbReference>
<reference evidence="1 2" key="1">
    <citation type="submission" date="2019-03" db="EMBL/GenBank/DDBJ databases">
        <title>Algoriphagus aquimaris sp. nov., isolated form marine sediment in Pohang, Korea.</title>
        <authorList>
            <person name="Kim J."/>
            <person name="Yoon S.-H."/>
            <person name="Lee S.-S."/>
        </authorList>
    </citation>
    <scope>NUCLEOTIDE SEQUENCE [LARGE SCALE GENOMIC DNA]</scope>
    <source>
        <strain evidence="1 2">F21</strain>
    </source>
</reference>
<name>A0A4R5UTZ0_9BACT</name>
<evidence type="ECO:0000313" key="2">
    <source>
        <dbReference type="Proteomes" id="UP000295438"/>
    </source>
</evidence>
<dbReference type="GO" id="GO:0003682">
    <property type="term" value="F:chromatin binding"/>
    <property type="evidence" value="ECO:0007669"/>
    <property type="project" value="TreeGrafter"/>
</dbReference>
<dbReference type="Pfam" id="PF07661">
    <property type="entry name" value="MORN_2"/>
    <property type="match status" value="8"/>
</dbReference>
<gene>
    <name evidence="1" type="ORF">E1898_14360</name>
</gene>
<dbReference type="PANTHER" id="PTHR46820">
    <property type="entry name" value="HISTONE-LYSINE N-METHYLTRANSFERASE SETD7"/>
    <property type="match status" value="1"/>
</dbReference>
<dbReference type="GO" id="GO:0005694">
    <property type="term" value="C:chromosome"/>
    <property type="evidence" value="ECO:0007669"/>
    <property type="project" value="TreeGrafter"/>
</dbReference>
<dbReference type="SUPFAM" id="SSF82185">
    <property type="entry name" value="Histone H3 K4-specific methyltransferase SET7/9 N-terminal domain"/>
    <property type="match status" value="3"/>
</dbReference>
<evidence type="ECO:0000313" key="1">
    <source>
        <dbReference type="EMBL" id="TDK42622.1"/>
    </source>
</evidence>
<keyword evidence="2" id="KW-1185">Reference proteome</keyword>
<dbReference type="AlphaFoldDB" id="A0A4R5UTZ0"/>
<dbReference type="InterPro" id="IPR011652">
    <property type="entry name" value="MORN_2"/>
</dbReference>
<dbReference type="Gene3D" id="2.20.110.10">
    <property type="entry name" value="Histone H3 K4-specific methyltransferase SET7/9 N-terminal domain"/>
    <property type="match status" value="1"/>
</dbReference>
<proteinExistence type="predicted"/>
<sequence length="363" mass="42143">MKRFAPFILLLISLCPVYGQEMVRVFYDEQQTMLKEIYPTVNGKAEGTLKRFNEEGKLILLGNLKADQREGLFVELNPDTGDTLRTIPFQNNLKHGVSQTFFLDGTIRQELRYENDQIEGPVTTYFENGQLQDRTEFSNNVPNGKSERFFPDGAVQQIIHFEEGRLQGPYEEYYPNSKIKRRANYRDGELEGEEFTFYEDGSKDVVANYKKGFLDGEYLEYFPDGSIQKQTSYKNGVISGESKEFYENGKLRQKITFKNGIPTSPLETFHPDGKKALIREFSPRSDLASRELHYHPNGQLKMEITFLQGLESGEVQVFREDGSLEEVRFYQRGIPTGTWEYYDESGELIRTEKKESIRKKIDY</sequence>
<comment type="caution">
    <text evidence="1">The sequence shown here is derived from an EMBL/GenBank/DDBJ whole genome shotgun (WGS) entry which is preliminary data.</text>
</comment>